<reference evidence="1 2" key="1">
    <citation type="submission" date="2023-02" db="EMBL/GenBank/DDBJ databases">
        <title>LHISI_Scaffold_Assembly.</title>
        <authorList>
            <person name="Stuart O.P."/>
            <person name="Cleave R."/>
            <person name="Magrath M.J.L."/>
            <person name="Mikheyev A.S."/>
        </authorList>
    </citation>
    <scope>NUCLEOTIDE SEQUENCE [LARGE SCALE GENOMIC DNA]</scope>
    <source>
        <strain evidence="1">Daus_M_001</strain>
        <tissue evidence="1">Leg muscle</tissue>
    </source>
</reference>
<evidence type="ECO:0000313" key="1">
    <source>
        <dbReference type="EMBL" id="KAJ8868225.1"/>
    </source>
</evidence>
<keyword evidence="2" id="KW-1185">Reference proteome</keyword>
<dbReference type="EMBL" id="JARBHB010000015">
    <property type="protein sequence ID" value="KAJ8868225.1"/>
    <property type="molecule type" value="Genomic_DNA"/>
</dbReference>
<dbReference type="Proteomes" id="UP001159363">
    <property type="component" value="Chromosome 14"/>
</dbReference>
<gene>
    <name evidence="1" type="ORF">PR048_032034</name>
</gene>
<protein>
    <submittedName>
        <fullName evidence="1">Uncharacterized protein</fullName>
    </submittedName>
</protein>
<organism evidence="1 2">
    <name type="scientific">Dryococelus australis</name>
    <dbReference type="NCBI Taxonomy" id="614101"/>
    <lineage>
        <taxon>Eukaryota</taxon>
        <taxon>Metazoa</taxon>
        <taxon>Ecdysozoa</taxon>
        <taxon>Arthropoda</taxon>
        <taxon>Hexapoda</taxon>
        <taxon>Insecta</taxon>
        <taxon>Pterygota</taxon>
        <taxon>Neoptera</taxon>
        <taxon>Polyneoptera</taxon>
        <taxon>Phasmatodea</taxon>
        <taxon>Verophasmatodea</taxon>
        <taxon>Anareolatae</taxon>
        <taxon>Phasmatidae</taxon>
        <taxon>Eurycanthinae</taxon>
        <taxon>Dryococelus</taxon>
    </lineage>
</organism>
<comment type="caution">
    <text evidence="1">The sequence shown here is derived from an EMBL/GenBank/DDBJ whole genome shotgun (WGS) entry which is preliminary data.</text>
</comment>
<accession>A0ABQ9G6Y4</accession>
<proteinExistence type="predicted"/>
<evidence type="ECO:0000313" key="2">
    <source>
        <dbReference type="Proteomes" id="UP001159363"/>
    </source>
</evidence>
<sequence length="214" mass="24479">MIKLVGQELYPKATYVHCAYHRLNLALGESLSVPSVTNELGVVKETKICSNITIKQQKARLLGLCETMFIEHHEAVNTFVVLLPAIVPSLQNLSQWNITFLMALFVSEYVSSLTLPLSSYLQIPQHDLPSAIHYCENILKMFQSLRASDNDDHKQFSEIFLKSILLPYVNGFVSLQQRFFQNKDILSVLEILLPKHAHENCVKELKKLSLYFEE</sequence>
<name>A0ABQ9G6Y4_9NEOP</name>